<dbReference type="AlphaFoldDB" id="A0AAE1DW15"/>
<dbReference type="Proteomes" id="UP001283361">
    <property type="component" value="Unassembled WGS sequence"/>
</dbReference>
<evidence type="ECO:0000313" key="3">
    <source>
        <dbReference type="Proteomes" id="UP001283361"/>
    </source>
</evidence>
<keyword evidence="3" id="KW-1185">Reference proteome</keyword>
<gene>
    <name evidence="2" type="ORF">RRG08_009048</name>
</gene>
<accession>A0AAE1DW15</accession>
<reference evidence="2" key="1">
    <citation type="journal article" date="2023" name="G3 (Bethesda)">
        <title>A reference genome for the long-term kleptoplast-retaining sea slug Elysia crispata morphotype clarki.</title>
        <authorList>
            <person name="Eastman K.E."/>
            <person name="Pendleton A.L."/>
            <person name="Shaikh M.A."/>
            <person name="Suttiyut T."/>
            <person name="Ogas R."/>
            <person name="Tomko P."/>
            <person name="Gavelis G."/>
            <person name="Widhalm J.R."/>
            <person name="Wisecaver J.H."/>
        </authorList>
    </citation>
    <scope>NUCLEOTIDE SEQUENCE</scope>
    <source>
        <strain evidence="2">ECLA1</strain>
    </source>
</reference>
<feature type="compositionally biased region" description="Basic and acidic residues" evidence="1">
    <location>
        <begin position="1"/>
        <end position="11"/>
    </location>
</feature>
<protein>
    <submittedName>
        <fullName evidence="2">Uncharacterized protein</fullName>
    </submittedName>
</protein>
<evidence type="ECO:0000313" key="2">
    <source>
        <dbReference type="EMBL" id="KAK3784817.1"/>
    </source>
</evidence>
<feature type="region of interest" description="Disordered" evidence="1">
    <location>
        <begin position="1"/>
        <end position="37"/>
    </location>
</feature>
<sequence>MDTVIKADKGTLPKPIRPSSTSWTGVERGRVKDGTGRITNKKAPVCLVLAGNMCLVPRGQRRQKGEI</sequence>
<comment type="caution">
    <text evidence="2">The sequence shown here is derived from an EMBL/GenBank/DDBJ whole genome shotgun (WGS) entry which is preliminary data.</text>
</comment>
<organism evidence="2 3">
    <name type="scientific">Elysia crispata</name>
    <name type="common">lettuce slug</name>
    <dbReference type="NCBI Taxonomy" id="231223"/>
    <lineage>
        <taxon>Eukaryota</taxon>
        <taxon>Metazoa</taxon>
        <taxon>Spiralia</taxon>
        <taxon>Lophotrochozoa</taxon>
        <taxon>Mollusca</taxon>
        <taxon>Gastropoda</taxon>
        <taxon>Heterobranchia</taxon>
        <taxon>Euthyneura</taxon>
        <taxon>Panpulmonata</taxon>
        <taxon>Sacoglossa</taxon>
        <taxon>Placobranchoidea</taxon>
        <taxon>Plakobranchidae</taxon>
        <taxon>Elysia</taxon>
    </lineage>
</organism>
<proteinExistence type="predicted"/>
<dbReference type="EMBL" id="JAWDGP010002186">
    <property type="protein sequence ID" value="KAK3784817.1"/>
    <property type="molecule type" value="Genomic_DNA"/>
</dbReference>
<name>A0AAE1DW15_9GAST</name>
<evidence type="ECO:0000256" key="1">
    <source>
        <dbReference type="SAM" id="MobiDB-lite"/>
    </source>
</evidence>